<sequence>MASHEHEALPDWSNQNDMKEALSQCSGAILAASGCEDNALNCPGLLSREWLQCEQNIASVVSCRQQILKLSWTNGFVEKQSVSAIGKANWELEQELQKTFYEFPFNLTIIRASTGMDTFLQGRLHTLIRGRTLSMSVKTGRIAFVHPLDIAECLSAILSLNKRDGFYKFTGPEAFSFQEVAKILSEGIGDTVTFSYFPLWAVQPARWVQGVPGDVTEEELGVLRALEAGAQDEVETSGMEKLMGHKPRTFREFVLENSDKWPRADPY</sequence>
<dbReference type="SUPFAM" id="SSF51735">
    <property type="entry name" value="NAD(P)-binding Rossmann-fold domains"/>
    <property type="match status" value="1"/>
</dbReference>
<dbReference type="PANTHER" id="PTHR43162:SF1">
    <property type="entry name" value="PRESTALK A DIFFERENTIATION PROTEIN A"/>
    <property type="match status" value="1"/>
</dbReference>
<dbReference type="OrthoDB" id="9997102at2759"/>
<dbReference type="Proteomes" id="UP000294530">
    <property type="component" value="Unassembled WGS sequence"/>
</dbReference>
<dbReference type="InterPro" id="IPR036291">
    <property type="entry name" value="NAD(P)-bd_dom_sf"/>
</dbReference>
<keyword evidence="2" id="KW-1185">Reference proteome</keyword>
<dbReference type="KEGG" id="blac:94351556"/>
<protein>
    <recommendedName>
        <fullName evidence="3">NmrA-like domain-containing protein</fullName>
    </recommendedName>
</protein>
<proteinExistence type="predicted"/>
<dbReference type="Gene3D" id="3.40.50.720">
    <property type="entry name" value="NAD(P)-binding Rossmann-like Domain"/>
    <property type="match status" value="1"/>
</dbReference>
<reference evidence="1 2" key="1">
    <citation type="journal article" date="2021" name="Genome Biol.">
        <title>AFLAP: assembly-free linkage analysis pipeline using k-mers from genome sequencing data.</title>
        <authorList>
            <person name="Fletcher K."/>
            <person name="Zhang L."/>
            <person name="Gil J."/>
            <person name="Han R."/>
            <person name="Cavanaugh K."/>
            <person name="Michelmore R."/>
        </authorList>
    </citation>
    <scope>NUCLEOTIDE SEQUENCE [LARGE SCALE GENOMIC DNA]</scope>
    <source>
        <strain evidence="1 2">SF5</strain>
    </source>
</reference>
<organism evidence="1 2">
    <name type="scientific">Bremia lactucae</name>
    <name type="common">Lettuce downy mildew</name>
    <dbReference type="NCBI Taxonomy" id="4779"/>
    <lineage>
        <taxon>Eukaryota</taxon>
        <taxon>Sar</taxon>
        <taxon>Stramenopiles</taxon>
        <taxon>Oomycota</taxon>
        <taxon>Peronosporomycetes</taxon>
        <taxon>Peronosporales</taxon>
        <taxon>Peronosporaceae</taxon>
        <taxon>Bremia</taxon>
    </lineage>
</organism>
<accession>A0A976FH87</accession>
<evidence type="ECO:0000313" key="1">
    <source>
        <dbReference type="EMBL" id="TDH66563.1"/>
    </source>
</evidence>
<evidence type="ECO:0008006" key="3">
    <source>
        <dbReference type="Google" id="ProtNLM"/>
    </source>
</evidence>
<dbReference type="EMBL" id="SHOA02000017">
    <property type="protein sequence ID" value="TDH66563.1"/>
    <property type="molecule type" value="Genomic_DNA"/>
</dbReference>
<comment type="caution">
    <text evidence="1">The sequence shown here is derived from an EMBL/GenBank/DDBJ whole genome shotgun (WGS) entry which is preliminary data.</text>
</comment>
<evidence type="ECO:0000313" key="2">
    <source>
        <dbReference type="Proteomes" id="UP000294530"/>
    </source>
</evidence>
<dbReference type="AlphaFoldDB" id="A0A976FH87"/>
<dbReference type="PANTHER" id="PTHR43162">
    <property type="match status" value="1"/>
</dbReference>
<dbReference type="GeneID" id="94351556"/>
<name>A0A976FH87_BRELC</name>
<gene>
    <name evidence="1" type="ORF">CCR75_007829</name>
</gene>
<dbReference type="InterPro" id="IPR051604">
    <property type="entry name" value="Ergot_Alk_Oxidoreductase"/>
</dbReference>
<dbReference type="RefSeq" id="XP_067816062.1">
    <property type="nucleotide sequence ID" value="XM_067965885.1"/>
</dbReference>